<dbReference type="PANTHER" id="PTHR47412">
    <property type="entry name" value="FI01434P-RELATED"/>
    <property type="match status" value="1"/>
</dbReference>
<evidence type="ECO:0000313" key="2">
    <source>
        <dbReference type="Proteomes" id="UP000324832"/>
    </source>
</evidence>
<dbReference type="EMBL" id="FZQP02006792">
    <property type="protein sequence ID" value="VVD03678.1"/>
    <property type="molecule type" value="Genomic_DNA"/>
</dbReference>
<gene>
    <name evidence="1" type="ORF">LSINAPIS_LOCUS13628</name>
</gene>
<evidence type="ECO:0000313" key="1">
    <source>
        <dbReference type="EMBL" id="VVD03678.1"/>
    </source>
</evidence>
<sequence length="429" mass="50534">MLDWGTFPIYTSPGEGIDGPYRVIYNAVKGTAYLNYSKYNAVTYATQATTEFIYHIVEIARYWEGPVSLAVYVPNYDMDTAMQQIKQLCRCYQSMNKVSIHLFYPKRHRPKIQNRKTEMPTEVSLLNINISQSQSLDSKIQKYRSLNKENRGKYVEWVIKNKIKRLMAKLPRKDKYAPILDFPDCAGPEELNIPTFRREHSMTYPINVGRNVARNASSTNYFLVSDIEMVPSEGLATKFLRMLRKLMGDRRRDIGDIFAKTVFVVPLFEVAKGEAIPRDKDTLVKLVSSNRAFYFHQRQCPHCQRFPGLQTWLFRTPRDVLEPMLISRREYPYHRWEPLYFGTQQEPWYDEKLSWEGRQEKMTQMLELCLQDYRMVVLDGGFLCHAASNKNITNNIKAEQLTRRRYQTIISEFKNKYPKRPKCRTMYGC</sequence>
<dbReference type="PANTHER" id="PTHR47412:SF1">
    <property type="entry name" value="FI01434P-RELATED"/>
    <property type="match status" value="1"/>
</dbReference>
<organism evidence="1 2">
    <name type="scientific">Leptidea sinapis</name>
    <dbReference type="NCBI Taxonomy" id="189913"/>
    <lineage>
        <taxon>Eukaryota</taxon>
        <taxon>Metazoa</taxon>
        <taxon>Ecdysozoa</taxon>
        <taxon>Arthropoda</taxon>
        <taxon>Hexapoda</taxon>
        <taxon>Insecta</taxon>
        <taxon>Pterygota</taxon>
        <taxon>Neoptera</taxon>
        <taxon>Endopterygota</taxon>
        <taxon>Lepidoptera</taxon>
        <taxon>Glossata</taxon>
        <taxon>Ditrysia</taxon>
        <taxon>Papilionoidea</taxon>
        <taxon>Pieridae</taxon>
        <taxon>Dismorphiinae</taxon>
        <taxon>Leptidea</taxon>
    </lineage>
</organism>
<name>A0A5E4R179_9NEOP</name>
<reference evidence="1 2" key="1">
    <citation type="submission" date="2017-07" db="EMBL/GenBank/DDBJ databases">
        <authorList>
            <person name="Talla V."/>
            <person name="Backstrom N."/>
        </authorList>
    </citation>
    <scope>NUCLEOTIDE SEQUENCE [LARGE SCALE GENOMIC DNA]</scope>
</reference>
<dbReference type="Proteomes" id="UP000324832">
    <property type="component" value="Unassembled WGS sequence"/>
</dbReference>
<proteinExistence type="predicted"/>
<evidence type="ECO:0008006" key="3">
    <source>
        <dbReference type="Google" id="ProtNLM"/>
    </source>
</evidence>
<keyword evidence="2" id="KW-1185">Reference proteome</keyword>
<dbReference type="AlphaFoldDB" id="A0A5E4R179"/>
<accession>A0A5E4R179</accession>
<protein>
    <recommendedName>
        <fullName evidence="3">N-acetyllactosaminide beta-1,3-N-acetylglucosaminyltransferase</fullName>
    </recommendedName>
</protein>
<dbReference type="Pfam" id="PF13896">
    <property type="entry name" value="Glyco_transf_49"/>
    <property type="match status" value="1"/>
</dbReference>